<gene>
    <name evidence="2" type="ORF">KIPB_005698</name>
</gene>
<reference evidence="2 3" key="1">
    <citation type="journal article" date="2018" name="PLoS ONE">
        <title>The draft genome of Kipferlia bialata reveals reductive genome evolution in fornicate parasites.</title>
        <authorList>
            <person name="Tanifuji G."/>
            <person name="Takabayashi S."/>
            <person name="Kume K."/>
            <person name="Takagi M."/>
            <person name="Nakayama T."/>
            <person name="Kamikawa R."/>
            <person name="Inagaki Y."/>
            <person name="Hashimoto T."/>
        </authorList>
    </citation>
    <scope>NUCLEOTIDE SEQUENCE [LARGE SCALE GENOMIC DNA]</scope>
    <source>
        <strain evidence="2">NY0173</strain>
    </source>
</reference>
<accession>A0A9K3CVT1</accession>
<proteinExistence type="predicted"/>
<keyword evidence="3" id="KW-1185">Reference proteome</keyword>
<protein>
    <submittedName>
        <fullName evidence="2">Uncharacterized protein</fullName>
    </submittedName>
</protein>
<feature type="region of interest" description="Disordered" evidence="1">
    <location>
        <begin position="190"/>
        <end position="246"/>
    </location>
</feature>
<feature type="compositionally biased region" description="Acidic residues" evidence="1">
    <location>
        <begin position="214"/>
        <end position="224"/>
    </location>
</feature>
<evidence type="ECO:0000313" key="3">
    <source>
        <dbReference type="Proteomes" id="UP000265618"/>
    </source>
</evidence>
<dbReference type="AlphaFoldDB" id="A0A9K3CVT1"/>
<comment type="caution">
    <text evidence="2">The sequence shown here is derived from an EMBL/GenBank/DDBJ whole genome shotgun (WGS) entry which is preliminary data.</text>
</comment>
<organism evidence="2 3">
    <name type="scientific">Kipferlia bialata</name>
    <dbReference type="NCBI Taxonomy" id="797122"/>
    <lineage>
        <taxon>Eukaryota</taxon>
        <taxon>Metamonada</taxon>
        <taxon>Carpediemonas-like organisms</taxon>
        <taxon>Kipferlia</taxon>
    </lineage>
</organism>
<dbReference type="EMBL" id="BDIP01001364">
    <property type="protein sequence ID" value="GIQ84243.1"/>
    <property type="molecule type" value="Genomic_DNA"/>
</dbReference>
<evidence type="ECO:0000313" key="2">
    <source>
        <dbReference type="EMBL" id="GIQ84243.1"/>
    </source>
</evidence>
<feature type="compositionally biased region" description="Basic and acidic residues" evidence="1">
    <location>
        <begin position="228"/>
        <end position="240"/>
    </location>
</feature>
<evidence type="ECO:0000256" key="1">
    <source>
        <dbReference type="SAM" id="MobiDB-lite"/>
    </source>
</evidence>
<sequence length="292" mass="32666">MNPDHTPGVTDTRPFIIPLDHYGLGMGRVRSDAENAMALKKLLPELAAQYCKRLGVHATVRNTNMVMRRKDFLILTHHAQFTQDCIIVPFQPQPTVKRHAEGAAYKPLRLQPDPVEEKSVFNAGAISPDELWERYILVMTDDQPLAPRKPQYKSQAVMQDLDSALGVDRARRARAEAKLQRQAAKKKAAAKAAAKKAGKEFDEEESKEALGDTPDLDVSDEDMPEGTRPNRDVAKGRPGDEVQCDSQMRMSLRVSGNDALRYLEGMAKLVASGRFDVGLTSEKEREQWITLF</sequence>
<name>A0A9K3CVT1_9EUKA</name>
<dbReference type="Proteomes" id="UP000265618">
    <property type="component" value="Unassembled WGS sequence"/>
</dbReference>